<reference evidence="1 2" key="1">
    <citation type="submission" date="2018-06" db="EMBL/GenBank/DDBJ databases">
        <authorList>
            <consortium name="Pathogen Informatics"/>
            <person name="Doyle S."/>
        </authorList>
    </citation>
    <scope>NUCLEOTIDE SEQUENCE [LARGE SCALE GENOMIC DNA]</scope>
    <source>
        <strain evidence="1 2">NCTC11413</strain>
    </source>
</reference>
<organism evidence="1 2">
    <name type="scientific">Gallibacterium anatis</name>
    <dbReference type="NCBI Taxonomy" id="750"/>
    <lineage>
        <taxon>Bacteria</taxon>
        <taxon>Pseudomonadati</taxon>
        <taxon>Pseudomonadota</taxon>
        <taxon>Gammaproteobacteria</taxon>
        <taxon>Pasteurellales</taxon>
        <taxon>Pasteurellaceae</taxon>
        <taxon>Gallibacterium</taxon>
    </lineage>
</organism>
<proteinExistence type="predicted"/>
<accession>A0A377H8D5</accession>
<dbReference type="AlphaFoldDB" id="A0A377H8D5"/>
<dbReference type="RefSeq" id="WP_154647139.1">
    <property type="nucleotide sequence ID" value="NZ_UGGZ01000001.1"/>
</dbReference>
<protein>
    <submittedName>
        <fullName evidence="1">Uncharacterized protein</fullName>
    </submittedName>
</protein>
<gene>
    <name evidence="1" type="ORF">NCTC11413_01910</name>
</gene>
<evidence type="ECO:0000313" key="2">
    <source>
        <dbReference type="Proteomes" id="UP000254232"/>
    </source>
</evidence>
<name>A0A377H8D5_9PAST</name>
<dbReference type="GeneID" id="77263865"/>
<dbReference type="Proteomes" id="UP000254232">
    <property type="component" value="Unassembled WGS sequence"/>
</dbReference>
<dbReference type="EMBL" id="UGGZ01000001">
    <property type="protein sequence ID" value="STO38772.1"/>
    <property type="molecule type" value="Genomic_DNA"/>
</dbReference>
<evidence type="ECO:0000313" key="1">
    <source>
        <dbReference type="EMBL" id="STO38772.1"/>
    </source>
</evidence>
<sequence length="80" mass="9037">MMDTQNNFKELYNLSEEVATSLSVIKDVLMLAEEIIIYDPKNATGKIQSLLMSQVPYMEKAEAMCSDLVKSLYSLANQNK</sequence>